<evidence type="ECO:0000256" key="2">
    <source>
        <dbReference type="ARBA" id="ARBA00022553"/>
    </source>
</evidence>
<evidence type="ECO:0000256" key="6">
    <source>
        <dbReference type="HAMAP-Rule" id="MF_00479"/>
    </source>
</evidence>
<keyword evidence="10" id="KW-1185">Reference proteome</keyword>
<reference evidence="9 10" key="1">
    <citation type="submission" date="2021-02" db="EMBL/GenBank/DDBJ databases">
        <title>Niveibacterium changnyeongensis HC41.</title>
        <authorList>
            <person name="Kang M."/>
        </authorList>
    </citation>
    <scope>NUCLEOTIDE SEQUENCE [LARGE SCALE GENOMIC DNA]</scope>
    <source>
        <strain evidence="9 10">HC41</strain>
    </source>
</reference>
<comment type="function">
    <text evidence="6">Part of a membrane-bound complex that couples electron transfer with translocation of ions across the membrane.</text>
</comment>
<evidence type="ECO:0000256" key="7">
    <source>
        <dbReference type="SAM" id="Phobius"/>
    </source>
</evidence>
<comment type="cofactor">
    <cofactor evidence="6">
        <name>FMN</name>
        <dbReference type="ChEBI" id="CHEBI:58210"/>
    </cofactor>
</comment>
<evidence type="ECO:0000256" key="3">
    <source>
        <dbReference type="ARBA" id="ARBA00022630"/>
    </source>
</evidence>
<keyword evidence="3 6" id="KW-0285">Flavoprotein</keyword>
<organism evidence="9 10">
    <name type="scientific">Niveibacterium microcysteis</name>
    <dbReference type="NCBI Taxonomy" id="2811415"/>
    <lineage>
        <taxon>Bacteria</taxon>
        <taxon>Pseudomonadati</taxon>
        <taxon>Pseudomonadota</taxon>
        <taxon>Betaproteobacteria</taxon>
        <taxon>Rhodocyclales</taxon>
        <taxon>Rhodocyclaceae</taxon>
        <taxon>Niveibacterium</taxon>
    </lineage>
</organism>
<keyword evidence="2 6" id="KW-0597">Phosphoprotein</keyword>
<dbReference type="SMART" id="SM00900">
    <property type="entry name" value="FMN_bind"/>
    <property type="match status" value="1"/>
</dbReference>
<keyword evidence="5 6" id="KW-0249">Electron transport</keyword>
<proteinExistence type="inferred from homology"/>
<protein>
    <recommendedName>
        <fullName evidence="6">Ion-translocating oxidoreductase complex subunit G</fullName>
        <ecNumber evidence="6">7.-.-.-</ecNumber>
    </recommendedName>
    <alternativeName>
        <fullName evidence="6">Rnf electron transport complex subunit G</fullName>
    </alternativeName>
</protein>
<comment type="similarity">
    <text evidence="6">Belongs to the RnfG family.</text>
</comment>
<name>A0ABX7M4E7_9RHOO</name>
<dbReference type="PIRSF" id="PIRSF006091">
    <property type="entry name" value="E_trnsport_RnfG"/>
    <property type="match status" value="1"/>
</dbReference>
<dbReference type="PANTHER" id="PTHR36118">
    <property type="entry name" value="ION-TRANSLOCATING OXIDOREDUCTASE COMPLEX SUBUNIT G"/>
    <property type="match status" value="1"/>
</dbReference>
<evidence type="ECO:0000313" key="9">
    <source>
        <dbReference type="EMBL" id="QSI75325.1"/>
    </source>
</evidence>
<dbReference type="InterPro" id="IPR007329">
    <property type="entry name" value="FMN-bd"/>
</dbReference>
<keyword evidence="6" id="KW-1278">Translocase</keyword>
<dbReference type="EC" id="7.-.-.-" evidence="6"/>
<keyword evidence="6" id="KW-1003">Cell membrane</keyword>
<dbReference type="HAMAP" id="MF_00479">
    <property type="entry name" value="RsxG_RnfG"/>
    <property type="match status" value="1"/>
</dbReference>
<accession>A0ABX7M4E7</accession>
<dbReference type="NCBIfam" id="TIGR01947">
    <property type="entry name" value="rnfG"/>
    <property type="match status" value="1"/>
</dbReference>
<comment type="subcellular location">
    <subcellularLocation>
        <location evidence="6">Cell inner membrane</location>
        <topology evidence="6">Single-pass membrane protein</topology>
    </subcellularLocation>
</comment>
<evidence type="ECO:0000256" key="1">
    <source>
        <dbReference type="ARBA" id="ARBA00022448"/>
    </source>
</evidence>
<feature type="domain" description="FMN-binding" evidence="8">
    <location>
        <begin position="106"/>
        <end position="202"/>
    </location>
</feature>
<dbReference type="Proteomes" id="UP000663570">
    <property type="component" value="Chromosome"/>
</dbReference>
<feature type="modified residue" description="FMN phosphoryl threonine" evidence="6">
    <location>
        <position position="185"/>
    </location>
</feature>
<evidence type="ECO:0000256" key="5">
    <source>
        <dbReference type="ARBA" id="ARBA00022982"/>
    </source>
</evidence>
<keyword evidence="6" id="KW-0997">Cell inner membrane</keyword>
<evidence type="ECO:0000313" key="10">
    <source>
        <dbReference type="Proteomes" id="UP000663570"/>
    </source>
</evidence>
<feature type="transmembrane region" description="Helical" evidence="7">
    <location>
        <begin position="14"/>
        <end position="34"/>
    </location>
</feature>
<dbReference type="Pfam" id="PF04205">
    <property type="entry name" value="FMN_bind"/>
    <property type="match status" value="1"/>
</dbReference>
<gene>
    <name evidence="6" type="primary">rnfG</name>
    <name evidence="9" type="ORF">JY500_12445</name>
</gene>
<dbReference type="RefSeq" id="WP_172202948.1">
    <property type="nucleotide sequence ID" value="NZ_CP071060.1"/>
</dbReference>
<comment type="subunit">
    <text evidence="6">The complex is composed of six subunits: RnfA, RnfB, RnfC, RnfD, RnfE and RnfG.</text>
</comment>
<keyword evidence="4 6" id="KW-0288">FMN</keyword>
<dbReference type="InterPro" id="IPR010209">
    <property type="entry name" value="Ion_transpt_RnfG/RsxG"/>
</dbReference>
<keyword evidence="6 7" id="KW-0472">Membrane</keyword>
<keyword evidence="6 7" id="KW-1133">Transmembrane helix</keyword>
<keyword evidence="6 7" id="KW-0812">Transmembrane</keyword>
<evidence type="ECO:0000259" key="8">
    <source>
        <dbReference type="SMART" id="SM00900"/>
    </source>
</evidence>
<dbReference type="PANTHER" id="PTHR36118:SF1">
    <property type="entry name" value="ION-TRANSLOCATING OXIDOREDUCTASE COMPLEX SUBUNIT G"/>
    <property type="match status" value="1"/>
</dbReference>
<keyword evidence="1 6" id="KW-0813">Transport</keyword>
<dbReference type="EMBL" id="CP071060">
    <property type="protein sequence ID" value="QSI75325.1"/>
    <property type="molecule type" value="Genomic_DNA"/>
</dbReference>
<sequence>MNEPTAGGLSLRTALAMLVFTLVFTAFMAGGYLLTRDPIARSAKAEKLLLIDQILPRSGYDNALLDDVISLPPTPELGLDQGGQVWRARRAGQPAALVMEAVAPDGYAGRVELIVAVAADGQVLGARVTQHRETPGLGDYIDPRKDKNKAHPWISQFERPARDLPPAAWTVKKDGGAFDYNTGATISARAVTRAVGRVAAYAAAHRDALFQ</sequence>
<evidence type="ECO:0000256" key="4">
    <source>
        <dbReference type="ARBA" id="ARBA00022643"/>
    </source>
</evidence>